<name>A0A3L6L4L5_9TRYP</name>
<evidence type="ECO:0000313" key="3">
    <source>
        <dbReference type="Proteomes" id="UP000266743"/>
    </source>
</evidence>
<dbReference type="SUPFAM" id="SSF58087">
    <property type="entry name" value="Variant surface glycoprotein (N-terminal domain)"/>
    <property type="match status" value="1"/>
</dbReference>
<dbReference type="EMBL" id="QSBY01000007">
    <property type="protein sequence ID" value="RHW71593.1"/>
    <property type="molecule type" value="Genomic_DNA"/>
</dbReference>
<proteinExistence type="predicted"/>
<evidence type="ECO:0000313" key="2">
    <source>
        <dbReference type="EMBL" id="RHW71593.1"/>
    </source>
</evidence>
<gene>
    <name evidence="2" type="ORF">DPX39_070007000</name>
</gene>
<feature type="region of interest" description="Disordered" evidence="1">
    <location>
        <begin position="64"/>
        <end position="92"/>
    </location>
</feature>
<evidence type="ECO:0000256" key="1">
    <source>
        <dbReference type="SAM" id="MobiDB-lite"/>
    </source>
</evidence>
<comment type="caution">
    <text evidence="2">The sequence shown here is derived from an EMBL/GenBank/DDBJ whole genome shotgun (WGS) entry which is preliminary data.</text>
</comment>
<protein>
    <submittedName>
        <fullName evidence="2">Uncharacterized protein</fullName>
    </submittedName>
</protein>
<accession>A0A3L6L4L5</accession>
<sequence length="223" mass="23922">MKDLRIPDIDTGNTDPETAAVWSNLYVTGGTNTYSTAAVTAFDKKRTERQEWLLPENLETINIFVPSPKPKDANKPAAPTIGKEQNDGGNKCKNGDVTTDADEQGGEICVIGGTVVNTEKITISKGGNNFGSPEGKAFTDGNFDHHARTAVAAAYAILKKLPPPSTFDINNAESFKADTDFKAAVGAIFAGVSREAFTKPDNDQITTIIKNIYGEGTEMKTKF</sequence>
<dbReference type="AlphaFoldDB" id="A0A3L6L4L5"/>
<reference evidence="2 3" key="1">
    <citation type="submission" date="2018-09" db="EMBL/GenBank/DDBJ databases">
        <title>whole genome sequence of T. equiperdum IVM-t1 strain.</title>
        <authorList>
            <person name="Suganuma K."/>
        </authorList>
    </citation>
    <scope>NUCLEOTIDE SEQUENCE [LARGE SCALE GENOMIC DNA]</scope>
    <source>
        <strain evidence="2 3">IVM-t1</strain>
    </source>
</reference>
<organism evidence="2 3">
    <name type="scientific">Trypanosoma brucei equiperdum</name>
    <dbReference type="NCBI Taxonomy" id="630700"/>
    <lineage>
        <taxon>Eukaryota</taxon>
        <taxon>Discoba</taxon>
        <taxon>Euglenozoa</taxon>
        <taxon>Kinetoplastea</taxon>
        <taxon>Metakinetoplastina</taxon>
        <taxon>Trypanosomatida</taxon>
        <taxon>Trypanosomatidae</taxon>
        <taxon>Trypanosoma</taxon>
    </lineage>
</organism>
<dbReference type="Proteomes" id="UP000266743">
    <property type="component" value="Chromosome 7"/>
</dbReference>